<dbReference type="EMBL" id="WAEL01000008">
    <property type="protein sequence ID" value="NID12666.1"/>
    <property type="molecule type" value="Genomic_DNA"/>
</dbReference>
<name>A0ABX0QN05_9BACT</name>
<proteinExistence type="predicted"/>
<comment type="caution">
    <text evidence="1">The sequence shown here is derived from an EMBL/GenBank/DDBJ whole genome shotgun (WGS) entry which is preliminary data.</text>
</comment>
<evidence type="ECO:0008006" key="3">
    <source>
        <dbReference type="Google" id="ProtNLM"/>
    </source>
</evidence>
<dbReference type="Proteomes" id="UP000606008">
    <property type="component" value="Unassembled WGS sequence"/>
</dbReference>
<gene>
    <name evidence="1" type="ORF">F7231_21020</name>
</gene>
<reference evidence="1" key="1">
    <citation type="submission" date="2024-05" db="EMBL/GenBank/DDBJ databases">
        <authorList>
            <person name="Jung D.-H."/>
        </authorList>
    </citation>
    <scope>NUCLEOTIDE SEQUENCE</scope>
    <source>
        <strain evidence="1">JA-25</strain>
    </source>
</reference>
<dbReference type="RefSeq" id="WP_166693422.1">
    <property type="nucleotide sequence ID" value="NZ_WAEL01000008.1"/>
</dbReference>
<evidence type="ECO:0000313" key="2">
    <source>
        <dbReference type="Proteomes" id="UP000606008"/>
    </source>
</evidence>
<protein>
    <recommendedName>
        <fullName evidence="3">Lipoprotein</fullName>
    </recommendedName>
</protein>
<accession>A0ABX0QN05</accession>
<organism evidence="1 2">
    <name type="scientific">Fibrivirga algicola</name>
    <dbReference type="NCBI Taxonomy" id="2950420"/>
    <lineage>
        <taxon>Bacteria</taxon>
        <taxon>Pseudomonadati</taxon>
        <taxon>Bacteroidota</taxon>
        <taxon>Cytophagia</taxon>
        <taxon>Cytophagales</taxon>
        <taxon>Spirosomataceae</taxon>
        <taxon>Fibrivirga</taxon>
    </lineage>
</organism>
<evidence type="ECO:0000313" key="1">
    <source>
        <dbReference type="EMBL" id="NID12666.1"/>
    </source>
</evidence>
<sequence>MKEALLLLAVASCVACSRPPAIYNNPYDVTAMLNDSAWYGTVQAINAANFIDKPCAEGKVMLMIKTDIPYPGNESFSKSETVNGCVGECVPTQALYINNIPLKKGTYSLSKLAECGSFAIKDVVYAWLVNGSGLKRGFRLQPKKANWVRVTRYDPRKKTLEGRFEANLIDFKLNSTESTGRAAQFRQGRFLVKLPKK</sequence>
<keyword evidence="2" id="KW-1185">Reference proteome</keyword>